<evidence type="ECO:0000256" key="1">
    <source>
        <dbReference type="ARBA" id="ARBA00004370"/>
    </source>
</evidence>
<dbReference type="InterPro" id="IPR034746">
    <property type="entry name" value="POTRA"/>
</dbReference>
<keyword evidence="5" id="KW-1133">Transmembrane helix</keyword>
<evidence type="ECO:0000313" key="9">
    <source>
        <dbReference type="EMBL" id="AKV59776.1"/>
    </source>
</evidence>
<dbReference type="Pfam" id="PF08478">
    <property type="entry name" value="POTRA_1"/>
    <property type="match status" value="1"/>
</dbReference>
<organism evidence="9 10">
    <name type="scientific">Corynebacterium riegelii</name>
    <dbReference type="NCBI Taxonomy" id="156976"/>
    <lineage>
        <taxon>Bacteria</taxon>
        <taxon>Bacillati</taxon>
        <taxon>Actinomycetota</taxon>
        <taxon>Actinomycetes</taxon>
        <taxon>Mycobacteriales</taxon>
        <taxon>Corynebacteriaceae</taxon>
        <taxon>Corynebacterium</taxon>
    </lineage>
</organism>
<keyword evidence="7" id="KW-0131">Cell cycle</keyword>
<evidence type="ECO:0000256" key="2">
    <source>
        <dbReference type="ARBA" id="ARBA00022475"/>
    </source>
</evidence>
<dbReference type="Gene3D" id="3.10.20.310">
    <property type="entry name" value="membrane protein fhac"/>
    <property type="match status" value="1"/>
</dbReference>
<dbReference type="EMBL" id="CP012342">
    <property type="protein sequence ID" value="AKV59776.1"/>
    <property type="molecule type" value="Genomic_DNA"/>
</dbReference>
<keyword evidence="2" id="KW-1003">Cell membrane</keyword>
<evidence type="ECO:0000313" key="10">
    <source>
        <dbReference type="Proteomes" id="UP000060016"/>
    </source>
</evidence>
<dbReference type="PANTHER" id="PTHR37820:SF1">
    <property type="entry name" value="CELL DIVISION PROTEIN FTSQ"/>
    <property type="match status" value="1"/>
</dbReference>
<feature type="domain" description="POTRA" evidence="8">
    <location>
        <begin position="30"/>
        <end position="98"/>
    </location>
</feature>
<protein>
    <recommendedName>
        <fullName evidence="8">POTRA domain-containing protein</fullName>
    </recommendedName>
</protein>
<dbReference type="STRING" id="156976.AK829_01580"/>
<dbReference type="PANTHER" id="PTHR37820">
    <property type="entry name" value="CELL DIVISION PROTEIN DIVIB"/>
    <property type="match status" value="1"/>
</dbReference>
<reference evidence="9 10" key="1">
    <citation type="submission" date="2015-08" db="EMBL/GenBank/DDBJ databases">
        <authorList>
            <person name="Babu N.S."/>
            <person name="Beckwith C.J."/>
            <person name="Beseler K.G."/>
            <person name="Brison A."/>
            <person name="Carone J.V."/>
            <person name="Caskin T.P."/>
            <person name="Diamond M."/>
            <person name="Durham M.E."/>
            <person name="Foxe J.M."/>
            <person name="Go M."/>
            <person name="Henderson B.A."/>
            <person name="Jones I.B."/>
            <person name="McGettigan J.A."/>
            <person name="Micheletti S.J."/>
            <person name="Nasrallah M.E."/>
            <person name="Ortiz D."/>
            <person name="Piller C.R."/>
            <person name="Privatt S.R."/>
            <person name="Schneider S.L."/>
            <person name="Sharp S."/>
            <person name="Smith T.C."/>
            <person name="Stanton J.D."/>
            <person name="Ullery H.E."/>
            <person name="Wilson R.J."/>
            <person name="Serrano M.G."/>
            <person name="Buck G."/>
            <person name="Lee V."/>
            <person name="Wang Y."/>
            <person name="Carvalho R."/>
            <person name="Voegtly L."/>
            <person name="Shi R."/>
            <person name="Duckworth R."/>
            <person name="Johnson A."/>
            <person name="Loviza R."/>
            <person name="Walstead R."/>
            <person name="Shah Z."/>
            <person name="Kiflezghi M."/>
            <person name="Wade K."/>
            <person name="Ball S.L."/>
            <person name="Bradley K.W."/>
            <person name="Asai D.J."/>
            <person name="Bowman C.A."/>
            <person name="Russell D.A."/>
            <person name="Pope W.H."/>
            <person name="Jacobs-Sera D."/>
            <person name="Hendrix R.W."/>
            <person name="Hatfull G.F."/>
        </authorList>
    </citation>
    <scope>NUCLEOTIDE SEQUENCE [LARGE SCALE GENOMIC DNA]</scope>
    <source>
        <strain evidence="9 10">PUDD_83A45</strain>
    </source>
</reference>
<evidence type="ECO:0000256" key="3">
    <source>
        <dbReference type="ARBA" id="ARBA00022618"/>
    </source>
</evidence>
<evidence type="ECO:0000259" key="8">
    <source>
        <dbReference type="PROSITE" id="PS51779"/>
    </source>
</evidence>
<name>A0A0K1RF18_9CORY</name>
<sequence>MRRRRAALSIGGCLGIVAVLAAVAPFTPVVPMRGINVHGNHVLTEEYVQQLADIAPDTPMGRVDVRRAAQNIAADPWVETVTVSRDWPSSVDVEVTEHVAVAFIAQDDGTHLIDSNGVDFLVAEPPPQAIELVGAPIEDAEAMAAVVDIAASISERARNEIAAIDVAPLNHVLRTNDGRTIVWGASEDNENKSYALEAVLQMEGREFNITNPQLVTSR</sequence>
<dbReference type="InterPro" id="IPR013685">
    <property type="entry name" value="POTRA_FtsQ_type"/>
</dbReference>
<proteinExistence type="predicted"/>
<keyword evidence="3" id="KW-0132">Cell division</keyword>
<dbReference type="GO" id="GO:0051301">
    <property type="term" value="P:cell division"/>
    <property type="evidence" value="ECO:0007669"/>
    <property type="project" value="UniProtKB-KW"/>
</dbReference>
<evidence type="ECO:0000256" key="7">
    <source>
        <dbReference type="ARBA" id="ARBA00023306"/>
    </source>
</evidence>
<keyword evidence="10" id="KW-1185">Reference proteome</keyword>
<dbReference type="KEGG" id="crie:AK829_01580"/>
<evidence type="ECO:0000256" key="5">
    <source>
        <dbReference type="ARBA" id="ARBA00022989"/>
    </source>
</evidence>
<evidence type="ECO:0000256" key="6">
    <source>
        <dbReference type="ARBA" id="ARBA00023136"/>
    </source>
</evidence>
<dbReference type="PROSITE" id="PS51779">
    <property type="entry name" value="POTRA"/>
    <property type="match status" value="1"/>
</dbReference>
<dbReference type="AlphaFoldDB" id="A0A0K1RF18"/>
<comment type="subcellular location">
    <subcellularLocation>
        <location evidence="1">Membrane</location>
    </subcellularLocation>
</comment>
<evidence type="ECO:0000256" key="4">
    <source>
        <dbReference type="ARBA" id="ARBA00022692"/>
    </source>
</evidence>
<keyword evidence="6" id="KW-0472">Membrane</keyword>
<gene>
    <name evidence="9" type="ORF">AK829_01580</name>
</gene>
<dbReference type="Proteomes" id="UP000060016">
    <property type="component" value="Chromosome"/>
</dbReference>
<accession>A0A0K1RF18</accession>
<dbReference type="InterPro" id="IPR050487">
    <property type="entry name" value="FtsQ_DivIB"/>
</dbReference>
<keyword evidence="4" id="KW-0812">Transmembrane</keyword>
<dbReference type="GO" id="GO:0005886">
    <property type="term" value="C:plasma membrane"/>
    <property type="evidence" value="ECO:0007669"/>
    <property type="project" value="TreeGrafter"/>
</dbReference>
<dbReference type="PATRIC" id="fig|156976.3.peg.307"/>